<protein>
    <submittedName>
        <fullName evidence="3">SpoIIE family protein phosphatase</fullName>
    </submittedName>
</protein>
<evidence type="ECO:0000313" key="3">
    <source>
        <dbReference type="EMBL" id="UQX88454.1"/>
    </source>
</evidence>
<dbReference type="Proteomes" id="UP001056336">
    <property type="component" value="Chromosome"/>
</dbReference>
<dbReference type="Gene3D" id="3.30.450.20">
    <property type="entry name" value="PAS domain"/>
    <property type="match status" value="1"/>
</dbReference>
<dbReference type="NCBIfam" id="TIGR00229">
    <property type="entry name" value="sensory_box"/>
    <property type="match status" value="1"/>
</dbReference>
<proteinExistence type="predicted"/>
<dbReference type="Pfam" id="PF07228">
    <property type="entry name" value="SpoIIE"/>
    <property type="match status" value="1"/>
</dbReference>
<dbReference type="SMART" id="SM00331">
    <property type="entry name" value="PP2C_SIG"/>
    <property type="match status" value="1"/>
</dbReference>
<evidence type="ECO:0000259" key="2">
    <source>
        <dbReference type="SMART" id="SM00331"/>
    </source>
</evidence>
<dbReference type="EMBL" id="CP097332">
    <property type="protein sequence ID" value="UQX88454.1"/>
    <property type="molecule type" value="Genomic_DNA"/>
</dbReference>
<dbReference type="RefSeq" id="WP_249771967.1">
    <property type="nucleotide sequence ID" value="NZ_CP097332.1"/>
</dbReference>
<dbReference type="PANTHER" id="PTHR43156">
    <property type="entry name" value="STAGE II SPORULATION PROTEIN E-RELATED"/>
    <property type="match status" value="1"/>
</dbReference>
<dbReference type="InterPro" id="IPR000014">
    <property type="entry name" value="PAS"/>
</dbReference>
<dbReference type="CDD" id="cd00130">
    <property type="entry name" value="PAS"/>
    <property type="match status" value="1"/>
</dbReference>
<keyword evidence="4" id="KW-1185">Reference proteome</keyword>
<gene>
    <name evidence="3" type="ORF">M6D93_00265</name>
</gene>
<evidence type="ECO:0000313" key="4">
    <source>
        <dbReference type="Proteomes" id="UP001056336"/>
    </source>
</evidence>
<evidence type="ECO:0000256" key="1">
    <source>
        <dbReference type="ARBA" id="ARBA00022801"/>
    </source>
</evidence>
<reference evidence="3" key="1">
    <citation type="journal article" date="2018" name="Int. J. Syst. Evol. Microbiol.">
        <title>Jatrophihabitans telluris sp. nov., isolated from sediment soil of lava forest wetlands and the emended description of the genus Jatrophihabitans.</title>
        <authorList>
            <person name="Lee K.C."/>
            <person name="Suh M.K."/>
            <person name="Eom M.K."/>
            <person name="Kim K.K."/>
            <person name="Kim J.S."/>
            <person name="Kim D.S."/>
            <person name="Ko S.H."/>
            <person name="Shin Y.K."/>
            <person name="Lee J.S."/>
        </authorList>
    </citation>
    <scope>NUCLEOTIDE SEQUENCE</scope>
    <source>
        <strain evidence="3">N237</strain>
    </source>
</reference>
<organism evidence="3 4">
    <name type="scientific">Jatrophihabitans telluris</name>
    <dbReference type="NCBI Taxonomy" id="2038343"/>
    <lineage>
        <taxon>Bacteria</taxon>
        <taxon>Bacillati</taxon>
        <taxon>Actinomycetota</taxon>
        <taxon>Actinomycetes</taxon>
        <taxon>Jatrophihabitantales</taxon>
        <taxon>Jatrophihabitantaceae</taxon>
        <taxon>Jatrophihabitans</taxon>
    </lineage>
</organism>
<feature type="domain" description="PPM-type phosphatase" evidence="2">
    <location>
        <begin position="340"/>
        <end position="556"/>
    </location>
</feature>
<name>A0ABY4QYF4_9ACTN</name>
<dbReference type="Gene3D" id="3.30.450.40">
    <property type="match status" value="1"/>
</dbReference>
<dbReference type="InterPro" id="IPR029016">
    <property type="entry name" value="GAF-like_dom_sf"/>
</dbReference>
<accession>A0ABY4QYF4</accession>
<dbReference type="InterPro" id="IPR036457">
    <property type="entry name" value="PPM-type-like_dom_sf"/>
</dbReference>
<dbReference type="SUPFAM" id="SSF55785">
    <property type="entry name" value="PYP-like sensor domain (PAS domain)"/>
    <property type="match status" value="1"/>
</dbReference>
<reference evidence="3" key="2">
    <citation type="submission" date="2022-05" db="EMBL/GenBank/DDBJ databases">
        <authorList>
            <person name="Kim J.-S."/>
            <person name="Lee K."/>
            <person name="Suh M."/>
            <person name="Eom M."/>
            <person name="Kim J.-S."/>
            <person name="Kim D.-S."/>
            <person name="Ko S.-H."/>
            <person name="Shin Y."/>
            <person name="Lee J.-S."/>
        </authorList>
    </citation>
    <scope>NUCLEOTIDE SEQUENCE</scope>
    <source>
        <strain evidence="3">N237</strain>
    </source>
</reference>
<dbReference type="PANTHER" id="PTHR43156:SF2">
    <property type="entry name" value="STAGE II SPORULATION PROTEIN E"/>
    <property type="match status" value="1"/>
</dbReference>
<dbReference type="Pfam" id="PF08448">
    <property type="entry name" value="PAS_4"/>
    <property type="match status" value="1"/>
</dbReference>
<dbReference type="InterPro" id="IPR052016">
    <property type="entry name" value="Bact_Sigma-Reg"/>
</dbReference>
<dbReference type="InterPro" id="IPR035965">
    <property type="entry name" value="PAS-like_dom_sf"/>
</dbReference>
<dbReference type="Gene3D" id="3.60.40.10">
    <property type="entry name" value="PPM-type phosphatase domain"/>
    <property type="match status" value="1"/>
</dbReference>
<dbReference type="InterPro" id="IPR013656">
    <property type="entry name" value="PAS_4"/>
</dbReference>
<dbReference type="SUPFAM" id="SSF81606">
    <property type="entry name" value="PP2C-like"/>
    <property type="match status" value="1"/>
</dbReference>
<sequence length="560" mass="59440">MTITEWDDAACALLVLDPNRHVTQANALAARWTGYPAAALVGRPLSSLFTVGGRIYLETHFTPLLLLEGQVSELAVELAGADGSRMPVLLNARQSPDDPGRTHVAMVAATDRIRYERDLLHARLTAEEATAESLRLQARLQLLAEASSTLSSSPTVESAVSAVAGELVARWCDWTMIYLCQAHPTSAPHSLRLAMARHRDAARTIEVAQLASDFPSQVSSSSALHALLTTGRPQLVAPITEERLSRAADDPAVGERLRSVGVRSAIWTQLMSNNLCLGALCAVRGEDGDPFDDGDLAAATDLGARIGGAVNALQLKQREQETSVALQRALLTPAMPVPGLDIVARYRPAAQHAQVGGDWYDSVARSNGEHLLVIGDVIGHGSDAAAAMGQLRSIIRTLAYTTGATPAELLSRADEAALGLGLTTLATCTVVSVRPGEGRRRLTWSNAGHPPPVTLTAGGTTELLAARPEPLLGLGRHVARSDHVAALDVGDTLLLYTDGLIERRDEDIDESLSKLARTLRDCAGLPLEQLGDTVLETLLGRSPDNADDVALLALRPVMTS</sequence>
<dbReference type="SUPFAM" id="SSF55781">
    <property type="entry name" value="GAF domain-like"/>
    <property type="match status" value="1"/>
</dbReference>
<keyword evidence="1" id="KW-0378">Hydrolase</keyword>
<dbReference type="InterPro" id="IPR001932">
    <property type="entry name" value="PPM-type_phosphatase-like_dom"/>
</dbReference>